<feature type="binding site" evidence="6">
    <location>
        <position position="180"/>
    </location>
    <ligand>
        <name>NAD(+)</name>
        <dbReference type="ChEBI" id="CHEBI:57540"/>
    </ligand>
</feature>
<dbReference type="GO" id="GO:0046872">
    <property type="term" value="F:metal ion binding"/>
    <property type="evidence" value="ECO:0007669"/>
    <property type="project" value="UniProtKB-UniRule"/>
</dbReference>
<comment type="caution">
    <text evidence="6">Lacks conserved residue(s) required for the propagation of feature annotation.</text>
</comment>
<dbReference type="GO" id="GO:0051287">
    <property type="term" value="F:NAD binding"/>
    <property type="evidence" value="ECO:0007669"/>
    <property type="project" value="UniProtKB-ARBA"/>
</dbReference>
<keyword evidence="1 6" id="KW-0808">Transferase</keyword>
<dbReference type="GO" id="GO:0006741">
    <property type="term" value="P:NADP+ biosynthetic process"/>
    <property type="evidence" value="ECO:0007669"/>
    <property type="project" value="UniProtKB-UniRule"/>
</dbReference>
<comment type="subcellular location">
    <subcellularLocation>
        <location evidence="6">Cytoplasm</location>
    </subcellularLocation>
</comment>
<dbReference type="InterPro" id="IPR017438">
    <property type="entry name" value="ATP-NAD_kinase_N"/>
</dbReference>
<evidence type="ECO:0000313" key="8">
    <source>
        <dbReference type="Proteomes" id="UP000600101"/>
    </source>
</evidence>
<dbReference type="InterPro" id="IPR002504">
    <property type="entry name" value="NADK"/>
</dbReference>
<dbReference type="NCBIfam" id="NF003406">
    <property type="entry name" value="PRK04761.1"/>
    <property type="match status" value="1"/>
</dbReference>
<evidence type="ECO:0000256" key="1">
    <source>
        <dbReference type="ARBA" id="ARBA00022679"/>
    </source>
</evidence>
<protein>
    <recommendedName>
        <fullName evidence="6">NAD kinase</fullName>
        <ecNumber evidence="6">2.7.1.23</ecNumber>
    </recommendedName>
    <alternativeName>
        <fullName evidence="6">ATP-dependent NAD kinase</fullName>
    </alternativeName>
</protein>
<keyword evidence="6" id="KW-0963">Cytoplasm</keyword>
<evidence type="ECO:0000256" key="3">
    <source>
        <dbReference type="ARBA" id="ARBA00022857"/>
    </source>
</evidence>
<evidence type="ECO:0000256" key="6">
    <source>
        <dbReference type="HAMAP-Rule" id="MF_00361"/>
    </source>
</evidence>
<proteinExistence type="inferred from homology"/>
<dbReference type="AlphaFoldDB" id="A0A9X0QVM1"/>
<dbReference type="Pfam" id="PF01513">
    <property type="entry name" value="NAD_kinase"/>
    <property type="match status" value="1"/>
</dbReference>
<feature type="binding site" evidence="6">
    <location>
        <begin position="183"/>
        <end position="188"/>
    </location>
    <ligand>
        <name>NAD(+)</name>
        <dbReference type="ChEBI" id="CHEBI:57540"/>
    </ligand>
</feature>
<dbReference type="GO" id="GO:0003951">
    <property type="term" value="F:NAD+ kinase activity"/>
    <property type="evidence" value="ECO:0007669"/>
    <property type="project" value="UniProtKB-UniRule"/>
</dbReference>
<dbReference type="PANTHER" id="PTHR20275:SF0">
    <property type="entry name" value="NAD KINASE"/>
    <property type="match status" value="1"/>
</dbReference>
<keyword evidence="6" id="KW-0547">Nucleotide-binding</keyword>
<dbReference type="InterPro" id="IPR017437">
    <property type="entry name" value="ATP-NAD_kinase_PpnK-typ_C"/>
</dbReference>
<dbReference type="Proteomes" id="UP000600101">
    <property type="component" value="Unassembled WGS sequence"/>
</dbReference>
<organism evidence="7 8">
    <name type="scientific">Siccirubricoccus deserti</name>
    <dbReference type="NCBI Taxonomy" id="2013562"/>
    <lineage>
        <taxon>Bacteria</taxon>
        <taxon>Pseudomonadati</taxon>
        <taxon>Pseudomonadota</taxon>
        <taxon>Alphaproteobacteria</taxon>
        <taxon>Acetobacterales</taxon>
        <taxon>Roseomonadaceae</taxon>
        <taxon>Siccirubricoccus</taxon>
    </lineage>
</organism>
<sequence>MPVRWRCDGRVDELIPAPFPQPVTLQAADFAGRIGFLASSTEAACAARARLVARYGDAPPETAVAIVALGGDGCMLETQHRLLGRNIPVYGMNCGSVGFLMNDYREDLLPERLADAQAAMLHPLRMRAVSADGTAQEALAINEVSLLRETRQAAKIRILIDGKERLRELICDGVLVSTPAGSTAYNLSAHGPIVPLGANLLPLTPISAFRPRRWRGALLPADAEVVFEILEGDKRPVAAVADYTEVREVRRVEVREDRGVSLTLLFDPDHGLSERIIAEQFTV</sequence>
<comment type="function">
    <text evidence="6">Involved in the regulation of the intracellular balance of NAD and NADP, and is a key enzyme in the biosynthesis of NADP. Catalyzes specifically the phosphorylation on 2'-hydroxyl of the adenosine moiety of NAD to yield NADP.</text>
</comment>
<feature type="active site" description="Proton acceptor" evidence="6">
    <location>
        <position position="72"/>
    </location>
</feature>
<dbReference type="InterPro" id="IPR016064">
    <property type="entry name" value="NAD/diacylglycerol_kinase_sf"/>
</dbReference>
<keyword evidence="6" id="KW-0067">ATP-binding</keyword>
<comment type="caution">
    <text evidence="7">The sequence shown here is derived from an EMBL/GenBank/DDBJ whole genome shotgun (WGS) entry which is preliminary data.</text>
</comment>
<reference evidence="7" key="1">
    <citation type="submission" date="2020-08" db="EMBL/GenBank/DDBJ databases">
        <authorList>
            <person name="Hu Y."/>
            <person name="Nguyen S.V."/>
            <person name="Li F."/>
            <person name="Fanning S."/>
        </authorList>
    </citation>
    <scope>NUCLEOTIDE SEQUENCE</scope>
    <source>
        <strain evidence="7">SYSU D8009</strain>
    </source>
</reference>
<evidence type="ECO:0000256" key="5">
    <source>
        <dbReference type="ARBA" id="ARBA00047925"/>
    </source>
</evidence>
<evidence type="ECO:0000256" key="4">
    <source>
        <dbReference type="ARBA" id="ARBA00023027"/>
    </source>
</evidence>
<feature type="binding site" evidence="6">
    <location>
        <begin position="72"/>
        <end position="73"/>
    </location>
    <ligand>
        <name>NAD(+)</name>
        <dbReference type="ChEBI" id="CHEBI:57540"/>
    </ligand>
</feature>
<dbReference type="EMBL" id="JACOMF010000004">
    <property type="protein sequence ID" value="MBC4014791.1"/>
    <property type="molecule type" value="Genomic_DNA"/>
</dbReference>
<dbReference type="PANTHER" id="PTHR20275">
    <property type="entry name" value="NAD KINASE"/>
    <property type="match status" value="1"/>
</dbReference>
<comment type="similarity">
    <text evidence="6">Belongs to the NAD kinase family.</text>
</comment>
<name>A0A9X0QVM1_9PROT</name>
<dbReference type="Gene3D" id="2.60.200.30">
    <property type="entry name" value="Probable inorganic polyphosphate/atp-NAD kinase, domain 2"/>
    <property type="match status" value="1"/>
</dbReference>
<evidence type="ECO:0000313" key="7">
    <source>
        <dbReference type="EMBL" id="MBC4014791.1"/>
    </source>
</evidence>
<feature type="binding site" evidence="6">
    <location>
        <position position="172"/>
    </location>
    <ligand>
        <name>NAD(+)</name>
        <dbReference type="ChEBI" id="CHEBI:57540"/>
    </ligand>
</feature>
<keyword evidence="8" id="KW-1185">Reference proteome</keyword>
<keyword evidence="4 6" id="KW-0520">NAD</keyword>
<dbReference type="GO" id="GO:0019674">
    <property type="term" value="P:NAD+ metabolic process"/>
    <property type="evidence" value="ECO:0007669"/>
    <property type="project" value="InterPro"/>
</dbReference>
<dbReference type="Pfam" id="PF20143">
    <property type="entry name" value="NAD_kinase_C"/>
    <property type="match status" value="1"/>
</dbReference>
<keyword evidence="2 6" id="KW-0418">Kinase</keyword>
<keyword evidence="3 6" id="KW-0521">NADP</keyword>
<dbReference type="SUPFAM" id="SSF111331">
    <property type="entry name" value="NAD kinase/diacylglycerol kinase-like"/>
    <property type="match status" value="1"/>
</dbReference>
<dbReference type="GO" id="GO:0005737">
    <property type="term" value="C:cytoplasm"/>
    <property type="evidence" value="ECO:0007669"/>
    <property type="project" value="UniProtKB-SubCell"/>
</dbReference>
<dbReference type="HAMAP" id="MF_00361">
    <property type="entry name" value="NAD_kinase"/>
    <property type="match status" value="1"/>
</dbReference>
<dbReference type="Gene3D" id="3.40.50.10330">
    <property type="entry name" value="Probable inorganic polyphosphate/atp-NAD kinase, domain 1"/>
    <property type="match status" value="1"/>
</dbReference>
<dbReference type="EC" id="2.7.1.23" evidence="6"/>
<evidence type="ECO:0000256" key="2">
    <source>
        <dbReference type="ARBA" id="ARBA00022777"/>
    </source>
</evidence>
<comment type="catalytic activity">
    <reaction evidence="5 6">
        <text>NAD(+) + ATP = ADP + NADP(+) + H(+)</text>
        <dbReference type="Rhea" id="RHEA:18629"/>
        <dbReference type="ChEBI" id="CHEBI:15378"/>
        <dbReference type="ChEBI" id="CHEBI:30616"/>
        <dbReference type="ChEBI" id="CHEBI:57540"/>
        <dbReference type="ChEBI" id="CHEBI:58349"/>
        <dbReference type="ChEBI" id="CHEBI:456216"/>
        <dbReference type="EC" id="2.7.1.23"/>
    </reaction>
</comment>
<feature type="binding site" evidence="6">
    <location>
        <begin position="142"/>
        <end position="143"/>
    </location>
    <ligand>
        <name>NAD(+)</name>
        <dbReference type="ChEBI" id="CHEBI:57540"/>
    </ligand>
</feature>
<accession>A0A9X0QVM1</accession>
<dbReference type="GO" id="GO:0005524">
    <property type="term" value="F:ATP binding"/>
    <property type="evidence" value="ECO:0007669"/>
    <property type="project" value="UniProtKB-KW"/>
</dbReference>
<comment type="cofactor">
    <cofactor evidence="6">
        <name>a divalent metal cation</name>
        <dbReference type="ChEBI" id="CHEBI:60240"/>
    </cofactor>
</comment>
<gene>
    <name evidence="6" type="primary">nadK</name>
    <name evidence="7" type="ORF">H7965_05585</name>
</gene>